<dbReference type="Proteomes" id="UP000829398">
    <property type="component" value="Chromosome 7"/>
</dbReference>
<sequence>MLRFNFAYGIFCFQAAPDNIIVGSHVWVEDPVLAWINGEVMWINGQEVHVNCTNGKKVVTSVSKVFPEDTEAPAGGVDDMTKLSYLHEPGVLQNLATRYELNEIYTYTGNILIAVNPFQRLPHLYDTHMMEQYKGAAFGELSPHVFAVGDAAYRAMINEGKSNSILVSGESGAGKTETTKMLMRYLAYLGGRSGVEGRTVEQQVLESNPVLEAFGNAKTVRNNNSSRFGKFVEIQFDKNGRISGAAIRTYLLERSRVCQISDPERNYHCFYLLCAAPHEDIAKYKLGSPKSFHYLNQSNCYELDGVSDAHEYLATRRAMDIVGISDQEQEAIFRVVAAILHLGNIGFAKGKEIDSSVIKDEKSRFHLNMTAELLRCDAQSLEDALIKRVMVTPEEVITRTLDPVNAVASRDALAKTTYSRLFDWIVEKINISIGQDPDSKSIIGVLDIYGFESFKCNSFEQFCINFTNEKLQQHFNQHVFKMEQEEYTREEINWSYIEFIDNQDVLDLIEKKPGGIIALLDEACMFPKSTHETFSQKLCQTFAKNNRFSKPKLSRTDFTILHYAGEVTYQANHFLDKNKDYVVAEHQALLTAAKCSFVAGLFPPLPEESSKSSKFSSIGSRFKLQLQSLMETLNATAPHYIRCVKPNNVLKPSIFENFNVIQQLRCGGVLEAIRISCAGYPTRRTFYEFVNRFGILAPEVLEGNYDDQVACQMILDKKGLKGYQIGKTKVFLRAGQMAELDARRAEVLGNAARKIQRQTRTYIARKEFILLRNAAVILQSFLRGEMARKLYEQLRREAAALKIQKNFRAYVARRSYLTVRSSAMILQTGLRAMVARNEFRLRKRTKAAIIAQAARETGALQEAKNKLEKRVEELTWRLQIEKRLRTDLEEAKSQEIAKLQEALHAMQLRVDDANSLVIKEREAARKAIKEAPPVIKETPVIIQDTEKINSLTAEVENLKGLLQSQTQTADEAKQAFTVSEAKNGELTKKLKDAEKRVDELQDSVQRLAEKVSNLESENQVLRQQALAISPTAKALAARPKTTIIQRTPENGNILNGEMKKVHDSVLTVPGVRAVEPEHRPQKTLNEKQQVHDNNDRLSYWLSNASTLLLLLQRTLKASGAASLTPQRRRSTSSSLLGRMSQGLRASPQSAGIPFLNSRILSGLDDLRQVEAKYPALLFKQQLTAFLEKIYGMIRDNLKKEISPLLGLCIQAPRTSRASLIKGRSQANAVAQQALIAHWQSIVKSLNNYLKIMRANYVPSFLIRKVFTQIFSFINVQLFNSNGEFVKAGLAELEQWCHDSTEEFAGSAWDELKHIRQAVGFLVIHQKPKKTLKEITNDLCPVLSIQQLYRISTMYWDDKYGTHSVSSEVISSMRVMMMDESNNAVSSSFLLDDDSSIPFTVDDISKSIQQIEIADIDPPPLIRENSGFTFLLQRSE</sequence>
<accession>A0ACB8J6Z2</accession>
<gene>
    <name evidence="1" type="ORF">KPL71_020358</name>
</gene>
<protein>
    <submittedName>
        <fullName evidence="1">Myosin-17</fullName>
    </submittedName>
</protein>
<name>A0ACB8J6Z2_CITSI</name>
<evidence type="ECO:0000313" key="1">
    <source>
        <dbReference type="EMBL" id="KAH9713489.1"/>
    </source>
</evidence>
<organism evidence="1 2">
    <name type="scientific">Citrus sinensis</name>
    <name type="common">Sweet orange</name>
    <name type="synonym">Citrus aurantium var. sinensis</name>
    <dbReference type="NCBI Taxonomy" id="2711"/>
    <lineage>
        <taxon>Eukaryota</taxon>
        <taxon>Viridiplantae</taxon>
        <taxon>Streptophyta</taxon>
        <taxon>Embryophyta</taxon>
        <taxon>Tracheophyta</taxon>
        <taxon>Spermatophyta</taxon>
        <taxon>Magnoliopsida</taxon>
        <taxon>eudicotyledons</taxon>
        <taxon>Gunneridae</taxon>
        <taxon>Pentapetalae</taxon>
        <taxon>rosids</taxon>
        <taxon>malvids</taxon>
        <taxon>Sapindales</taxon>
        <taxon>Rutaceae</taxon>
        <taxon>Aurantioideae</taxon>
        <taxon>Citrus</taxon>
    </lineage>
</organism>
<evidence type="ECO:0000313" key="2">
    <source>
        <dbReference type="Proteomes" id="UP000829398"/>
    </source>
</evidence>
<reference evidence="2" key="1">
    <citation type="journal article" date="2023" name="Hortic. Res.">
        <title>A chromosome-level phased genome enabling allele-level studies in sweet orange: a case study on citrus Huanglongbing tolerance.</title>
        <authorList>
            <person name="Wu B."/>
            <person name="Yu Q."/>
            <person name="Deng Z."/>
            <person name="Duan Y."/>
            <person name="Luo F."/>
            <person name="Gmitter F. Jr."/>
        </authorList>
    </citation>
    <scope>NUCLEOTIDE SEQUENCE [LARGE SCALE GENOMIC DNA]</scope>
    <source>
        <strain evidence="2">cv. Valencia</strain>
    </source>
</reference>
<keyword evidence="2" id="KW-1185">Reference proteome</keyword>
<dbReference type="EMBL" id="CM039176">
    <property type="protein sequence ID" value="KAH9713489.1"/>
    <property type="molecule type" value="Genomic_DNA"/>
</dbReference>
<comment type="caution">
    <text evidence="1">The sequence shown here is derived from an EMBL/GenBank/DDBJ whole genome shotgun (WGS) entry which is preliminary data.</text>
</comment>
<proteinExistence type="predicted"/>